<dbReference type="Proteomes" id="UP000460412">
    <property type="component" value="Unassembled WGS sequence"/>
</dbReference>
<keyword evidence="1" id="KW-1133">Transmembrane helix</keyword>
<gene>
    <name evidence="2" type="ORF">GN277_22235</name>
</gene>
<feature type="transmembrane region" description="Helical" evidence="1">
    <location>
        <begin position="76"/>
        <end position="96"/>
    </location>
</feature>
<feature type="transmembrane region" description="Helical" evidence="1">
    <location>
        <begin position="102"/>
        <end position="126"/>
    </location>
</feature>
<comment type="caution">
    <text evidence="2">The sequence shown here is derived from an EMBL/GenBank/DDBJ whole genome shotgun (WGS) entry which is preliminary data.</text>
</comment>
<dbReference type="RefSeq" id="WP_159753878.1">
    <property type="nucleotide sequence ID" value="NZ_CATIYY010000138.1"/>
</dbReference>
<organism evidence="2 3">
    <name type="scientific">Sporofaciens musculi</name>
    <dbReference type="NCBI Taxonomy" id="2681861"/>
    <lineage>
        <taxon>Bacteria</taxon>
        <taxon>Bacillati</taxon>
        <taxon>Bacillota</taxon>
        <taxon>Clostridia</taxon>
        <taxon>Lachnospirales</taxon>
        <taxon>Lachnospiraceae</taxon>
        <taxon>Sporofaciens</taxon>
    </lineage>
</organism>
<reference evidence="2 3" key="1">
    <citation type="submission" date="2019-12" db="EMBL/GenBank/DDBJ databases">
        <title>Sporaefaciens musculi gen. nov., sp. nov., a novel bacterium isolated from the caecum of an obese mouse.</title>
        <authorList>
            <person name="Rasmussen T.S."/>
            <person name="Streidl T."/>
            <person name="Hitch T.C.A."/>
            <person name="Wortmann E."/>
            <person name="Deptula P."/>
            <person name="Hansen M."/>
            <person name="Nielsen D.S."/>
            <person name="Clavel T."/>
            <person name="Vogensen F.K."/>
        </authorList>
    </citation>
    <scope>NUCLEOTIDE SEQUENCE [LARGE SCALE GENOMIC DNA]</scope>
    <source>
        <strain evidence="2 3">WCA-9-b2</strain>
    </source>
</reference>
<feature type="transmembrane region" description="Helical" evidence="1">
    <location>
        <begin position="174"/>
        <end position="198"/>
    </location>
</feature>
<keyword evidence="1" id="KW-0472">Membrane</keyword>
<evidence type="ECO:0000313" key="3">
    <source>
        <dbReference type="Proteomes" id="UP000460412"/>
    </source>
</evidence>
<dbReference type="EMBL" id="WUQX01000001">
    <property type="protein sequence ID" value="MXP77970.1"/>
    <property type="molecule type" value="Genomic_DNA"/>
</dbReference>
<name>A0A7X3MKC4_9FIRM</name>
<evidence type="ECO:0000256" key="1">
    <source>
        <dbReference type="SAM" id="Phobius"/>
    </source>
</evidence>
<protein>
    <submittedName>
        <fullName evidence="2">DUF624 domain-containing protein</fullName>
    </submittedName>
</protein>
<dbReference type="InterPro" id="IPR006938">
    <property type="entry name" value="DUF624"/>
</dbReference>
<feature type="transmembrane region" description="Helical" evidence="1">
    <location>
        <begin position="147"/>
        <end position="168"/>
    </location>
</feature>
<sequence length="208" mass="23797">MNQLFNYDNPIMQFISKIFDLIILNLFFLLFSIPIVTMGASLSALYYVCLKLLRGEEPYIWQNFFKAFRQNLKQATVVWVLLLLAFALLGMDFYIINSQDTALFAVLRVLLWVVLGALFSISLYIFPVISHFICSTKQSFKNAAYMAIGFLPYTAVMLAISGVLLYLCTVSSKLFAMVIIISGICGHSVIAFTFCIFFDRIFRKYEPK</sequence>
<keyword evidence="3" id="KW-1185">Reference proteome</keyword>
<dbReference type="AlphaFoldDB" id="A0A7X3MKC4"/>
<feature type="transmembrane region" description="Helical" evidence="1">
    <location>
        <begin position="22"/>
        <end position="48"/>
    </location>
</feature>
<dbReference type="Pfam" id="PF04854">
    <property type="entry name" value="DUF624"/>
    <property type="match status" value="1"/>
</dbReference>
<accession>A0A7X3MKC4</accession>
<evidence type="ECO:0000313" key="2">
    <source>
        <dbReference type="EMBL" id="MXP77970.1"/>
    </source>
</evidence>
<keyword evidence="1" id="KW-0812">Transmembrane</keyword>
<proteinExistence type="predicted"/>